<keyword evidence="5" id="KW-0217">Developmental protein</keyword>
<feature type="non-terminal residue" evidence="13">
    <location>
        <position position="1"/>
    </location>
</feature>
<evidence type="ECO:0000256" key="11">
    <source>
        <dbReference type="RuleBase" id="RU003616"/>
    </source>
</evidence>
<evidence type="ECO:0000256" key="9">
    <source>
        <dbReference type="ARBA" id="ARBA00023069"/>
    </source>
</evidence>
<evidence type="ECO:0000256" key="10">
    <source>
        <dbReference type="PROSITE-ProRule" id="PRU00285"/>
    </source>
</evidence>
<dbReference type="PANTHER" id="PTHR17125">
    <property type="entry name" value="OUTER DENSE FIBER PROTEIN 1"/>
    <property type="match status" value="1"/>
</dbReference>
<evidence type="ECO:0000256" key="5">
    <source>
        <dbReference type="ARBA" id="ARBA00022473"/>
    </source>
</evidence>
<evidence type="ECO:0000313" key="13">
    <source>
        <dbReference type="EMBL" id="NXU45148.1"/>
    </source>
</evidence>
<dbReference type="Gene3D" id="2.60.40.790">
    <property type="match status" value="1"/>
</dbReference>
<evidence type="ECO:0000256" key="3">
    <source>
        <dbReference type="ARBA" id="ARBA00004300"/>
    </source>
</evidence>
<proteinExistence type="inferred from homology"/>
<sequence length="82" mass="9244">RRKRLCMLLHSTCCPSNLACVDMKGFDPSDVNVTVRDGKVTVAAERKEEHHTCLGRASNYRKFVKEFNLPPGVTDDEVTYSV</sequence>
<dbReference type="PANTHER" id="PTHR17125:SF2">
    <property type="entry name" value="OUTER DENSE FIBER PROTEIN 1"/>
    <property type="match status" value="1"/>
</dbReference>
<comment type="similarity">
    <text evidence="10 11">Belongs to the small heat shock protein (HSP20) family.</text>
</comment>
<dbReference type="Proteomes" id="UP000525319">
    <property type="component" value="Unassembled WGS sequence"/>
</dbReference>
<evidence type="ECO:0000256" key="1">
    <source>
        <dbReference type="ARBA" id="ARBA00001979"/>
    </source>
</evidence>
<evidence type="ECO:0000313" key="14">
    <source>
        <dbReference type="Proteomes" id="UP000525319"/>
    </source>
</evidence>
<comment type="subcellular location">
    <subcellularLocation>
        <location evidence="2">Cell projection</location>
        <location evidence="2">Cilium</location>
        <location evidence="2">Flagellum</location>
    </subcellularLocation>
    <subcellularLocation>
        <location evidence="3">Cytoplasm</location>
        <location evidence="3">Cytoskeleton</location>
        <location evidence="3">Microtubule organizing center</location>
        <location evidence="3">Centrosome</location>
    </subcellularLocation>
</comment>
<dbReference type="GO" id="GO:0005813">
    <property type="term" value="C:centrosome"/>
    <property type="evidence" value="ECO:0007669"/>
    <property type="project" value="UniProtKB-SubCell"/>
</dbReference>
<dbReference type="GO" id="GO:0031514">
    <property type="term" value="C:motile cilium"/>
    <property type="evidence" value="ECO:0007669"/>
    <property type="project" value="UniProtKB-SubCell"/>
</dbReference>
<keyword evidence="6" id="KW-0221">Differentiation</keyword>
<dbReference type="OrthoDB" id="1431247at2759"/>
<evidence type="ECO:0000256" key="7">
    <source>
        <dbReference type="ARBA" id="ARBA00022846"/>
    </source>
</evidence>
<dbReference type="InterPro" id="IPR037389">
    <property type="entry name" value="ODFP"/>
</dbReference>
<dbReference type="EMBL" id="VZTZ01045545">
    <property type="protein sequence ID" value="NXU45148.1"/>
    <property type="molecule type" value="Genomic_DNA"/>
</dbReference>
<dbReference type="InterPro" id="IPR008978">
    <property type="entry name" value="HSP20-like_chaperone"/>
</dbReference>
<protein>
    <recommendedName>
        <fullName evidence="4">Outer dense fiber protein 1</fullName>
    </recommendedName>
</protein>
<evidence type="ECO:0000259" key="12">
    <source>
        <dbReference type="PROSITE" id="PS01031"/>
    </source>
</evidence>
<dbReference type="InterPro" id="IPR002068">
    <property type="entry name" value="A-crystallin/Hsp20_dom"/>
</dbReference>
<dbReference type="Pfam" id="PF00011">
    <property type="entry name" value="HSP20"/>
    <property type="match status" value="1"/>
</dbReference>
<dbReference type="GO" id="GO:0007283">
    <property type="term" value="P:spermatogenesis"/>
    <property type="evidence" value="ECO:0007669"/>
    <property type="project" value="UniProtKB-KW"/>
</dbReference>
<keyword evidence="9" id="KW-0969">Cilium</keyword>
<keyword evidence="8" id="KW-0744">Spermatogenesis</keyword>
<gene>
    <name evidence="13" type="primary">Odf1</name>
    <name evidence="13" type="ORF">DRYBRU_R04883</name>
</gene>
<organism evidence="13 14">
    <name type="scientific">Drymodes brunneopygia</name>
    <dbReference type="NCBI Taxonomy" id="626378"/>
    <lineage>
        <taxon>Eukaryota</taxon>
        <taxon>Metazoa</taxon>
        <taxon>Chordata</taxon>
        <taxon>Craniata</taxon>
        <taxon>Vertebrata</taxon>
        <taxon>Euteleostomi</taxon>
        <taxon>Archelosauria</taxon>
        <taxon>Archosauria</taxon>
        <taxon>Dinosauria</taxon>
        <taxon>Saurischia</taxon>
        <taxon>Theropoda</taxon>
        <taxon>Coelurosauria</taxon>
        <taxon>Aves</taxon>
        <taxon>Neognathae</taxon>
        <taxon>Neoaves</taxon>
        <taxon>Telluraves</taxon>
        <taxon>Australaves</taxon>
        <taxon>Passeriformes</taxon>
        <taxon>Petroicidae</taxon>
        <taxon>Drymodes</taxon>
    </lineage>
</organism>
<evidence type="ECO:0000256" key="8">
    <source>
        <dbReference type="ARBA" id="ARBA00022871"/>
    </source>
</evidence>
<dbReference type="GO" id="GO:0030154">
    <property type="term" value="P:cell differentiation"/>
    <property type="evidence" value="ECO:0007669"/>
    <property type="project" value="UniProtKB-KW"/>
</dbReference>
<dbReference type="GO" id="GO:0099513">
    <property type="term" value="C:polymeric cytoskeletal fiber"/>
    <property type="evidence" value="ECO:0007669"/>
    <property type="project" value="InterPro"/>
</dbReference>
<keyword evidence="7" id="KW-0282">Flagellum</keyword>
<evidence type="ECO:0000256" key="2">
    <source>
        <dbReference type="ARBA" id="ARBA00004230"/>
    </source>
</evidence>
<feature type="domain" description="SHSP" evidence="12">
    <location>
        <begin position="1"/>
        <end position="82"/>
    </location>
</feature>
<name>A0A7L3KVH4_9PASS</name>
<dbReference type="PROSITE" id="PS01031">
    <property type="entry name" value="SHSP"/>
    <property type="match status" value="1"/>
</dbReference>
<feature type="non-terminal residue" evidence="13">
    <location>
        <position position="82"/>
    </location>
</feature>
<evidence type="ECO:0000256" key="6">
    <source>
        <dbReference type="ARBA" id="ARBA00022782"/>
    </source>
</evidence>
<evidence type="ECO:0000256" key="4">
    <source>
        <dbReference type="ARBA" id="ARBA00019020"/>
    </source>
</evidence>
<dbReference type="SUPFAM" id="SSF49764">
    <property type="entry name" value="HSP20-like chaperones"/>
    <property type="match status" value="1"/>
</dbReference>
<comment type="caution">
    <text evidence="13">The sequence shown here is derived from an EMBL/GenBank/DDBJ whole genome shotgun (WGS) entry which is preliminary data.</text>
</comment>
<keyword evidence="14" id="KW-1185">Reference proteome</keyword>
<reference evidence="13 14" key="1">
    <citation type="submission" date="2019-09" db="EMBL/GenBank/DDBJ databases">
        <title>Bird 10,000 Genomes (B10K) Project - Family phase.</title>
        <authorList>
            <person name="Zhang G."/>
        </authorList>
    </citation>
    <scope>NUCLEOTIDE SEQUENCE [LARGE SCALE GENOMIC DNA]</scope>
    <source>
        <strain evidence="13">B10K-DU-030-03</strain>
    </source>
</reference>
<comment type="function">
    <text evidence="1">Component of the outer dense fibers (ODF) of spermatozoa. ODF are filamentous structures located on the outside of the axoneme in the midpiece and principal piece of the mammalian sperm tail and may help to maintain the passive elastic structures and elastic recoil of the sperm tail.</text>
</comment>
<accession>A0A7L3KVH4</accession>
<dbReference type="AlphaFoldDB" id="A0A7L3KVH4"/>
<keyword evidence="9" id="KW-0966">Cell projection</keyword>